<dbReference type="RefSeq" id="WP_289446889.1">
    <property type="nucleotide sequence ID" value="NZ_JAUCGR010000002.1"/>
</dbReference>
<proteinExistence type="predicted"/>
<dbReference type="PANTHER" id="PTHR34512:SF30">
    <property type="entry name" value="OUTER MEMBRANE PROTEIN ASSEMBLY FACTOR BAMB"/>
    <property type="match status" value="1"/>
</dbReference>
<dbReference type="EMBL" id="JAUCGR010000002">
    <property type="protein sequence ID" value="MDM7831536.1"/>
    <property type="molecule type" value="Genomic_DNA"/>
</dbReference>
<feature type="domain" description="Pyrrolo-quinoline quinone repeat" evidence="2">
    <location>
        <begin position="65"/>
        <end position="201"/>
    </location>
</feature>
<evidence type="ECO:0000313" key="4">
    <source>
        <dbReference type="Proteomes" id="UP001321453"/>
    </source>
</evidence>
<dbReference type="SUPFAM" id="SSF50998">
    <property type="entry name" value="Quinoprotein alcohol dehydrogenase-like"/>
    <property type="match status" value="1"/>
</dbReference>
<protein>
    <submittedName>
        <fullName evidence="3">PQQ-binding-like beta-propeller repeat protein</fullName>
    </submittedName>
</protein>
<accession>A0ABT7S7D1</accession>
<sequence>MRPNGREPTVSVVELDEVEDGAAARSRGARGPLWGWARRRPVLAAVAGTLAVGLLVGFVLVAPHVAADRERVAVLEPAAFDGAVHSLARAPRERWSAPAASAMAPVLVGDVVVVAQDSPVLHLAGLDVVTGKPLWRTEAIGTTAAPVQGCVESAARLACIVGLRGRGERPPSRVVLVDVGTGRVLADHPVQGRWVEIEAVDDDVVLAGWVPAGMGVVRVDPTSGAQEWTTPPSDRAHPRATGNIGLAVAGRVVVASSFPAQMAIDAADGHPLPVAISDDLVRLRPDGVYVRTRFESRAGGVSATSVLMDGAGRVVRTARGEAVIPAVHDPASPRVLTVEATRGGVGVRAYTDGAAPLWRAAEPAGWVVADAGGRVVVERNGSLVGLDAASGERVWQRPAGVESRSAFSDGDRVAVLVNLPGSESGMAALRLADGDREWQVALPTGTRRVVRLGAELYALSTDRLVALR</sequence>
<organism evidence="3 4">
    <name type="scientific">Cellulomonas edaphi</name>
    <dbReference type="NCBI Taxonomy" id="3053468"/>
    <lineage>
        <taxon>Bacteria</taxon>
        <taxon>Bacillati</taxon>
        <taxon>Actinomycetota</taxon>
        <taxon>Actinomycetes</taxon>
        <taxon>Micrococcales</taxon>
        <taxon>Cellulomonadaceae</taxon>
        <taxon>Cellulomonas</taxon>
    </lineage>
</organism>
<dbReference type="PANTHER" id="PTHR34512">
    <property type="entry name" value="CELL SURFACE PROTEIN"/>
    <property type="match status" value="1"/>
</dbReference>
<name>A0ABT7S7D1_9CELL</name>
<dbReference type="Pfam" id="PF13360">
    <property type="entry name" value="PQQ_2"/>
    <property type="match status" value="2"/>
</dbReference>
<dbReference type="InterPro" id="IPR002372">
    <property type="entry name" value="PQQ_rpt_dom"/>
</dbReference>
<keyword evidence="1" id="KW-1133">Transmembrane helix</keyword>
<dbReference type="InterPro" id="IPR018391">
    <property type="entry name" value="PQQ_b-propeller_rpt"/>
</dbReference>
<dbReference type="InterPro" id="IPR011047">
    <property type="entry name" value="Quinoprotein_ADH-like_sf"/>
</dbReference>
<gene>
    <name evidence="3" type="ORF">QRT05_09350</name>
</gene>
<comment type="caution">
    <text evidence="3">The sequence shown here is derived from an EMBL/GenBank/DDBJ whole genome shotgun (WGS) entry which is preliminary data.</text>
</comment>
<keyword evidence="4" id="KW-1185">Reference proteome</keyword>
<dbReference type="Proteomes" id="UP001321453">
    <property type="component" value="Unassembled WGS sequence"/>
</dbReference>
<dbReference type="Gene3D" id="2.130.10.10">
    <property type="entry name" value="YVTN repeat-like/Quinoprotein amine dehydrogenase"/>
    <property type="match status" value="2"/>
</dbReference>
<feature type="transmembrane region" description="Helical" evidence="1">
    <location>
        <begin position="42"/>
        <end position="62"/>
    </location>
</feature>
<keyword evidence="1" id="KW-0472">Membrane</keyword>
<evidence type="ECO:0000313" key="3">
    <source>
        <dbReference type="EMBL" id="MDM7831536.1"/>
    </source>
</evidence>
<dbReference type="InterPro" id="IPR015943">
    <property type="entry name" value="WD40/YVTN_repeat-like_dom_sf"/>
</dbReference>
<keyword evidence="1" id="KW-0812">Transmembrane</keyword>
<feature type="domain" description="Pyrrolo-quinoline quinone repeat" evidence="2">
    <location>
        <begin position="350"/>
        <end position="448"/>
    </location>
</feature>
<evidence type="ECO:0000256" key="1">
    <source>
        <dbReference type="SAM" id="Phobius"/>
    </source>
</evidence>
<reference evidence="3 4" key="1">
    <citation type="submission" date="2023-06" db="EMBL/GenBank/DDBJ databases">
        <title>Cellulomonas sp. MW9 Whole genome sequence.</title>
        <authorList>
            <person name="Park S."/>
        </authorList>
    </citation>
    <scope>NUCLEOTIDE SEQUENCE [LARGE SCALE GENOMIC DNA]</scope>
    <source>
        <strain evidence="3 4">MW9</strain>
    </source>
</reference>
<dbReference type="SMART" id="SM00564">
    <property type="entry name" value="PQQ"/>
    <property type="match status" value="3"/>
</dbReference>
<evidence type="ECO:0000259" key="2">
    <source>
        <dbReference type="Pfam" id="PF13360"/>
    </source>
</evidence>